<dbReference type="SUPFAM" id="SSF49785">
    <property type="entry name" value="Galactose-binding domain-like"/>
    <property type="match status" value="1"/>
</dbReference>
<dbReference type="Pfam" id="PF10633">
    <property type="entry name" value="NPCBM_assoc"/>
    <property type="match status" value="1"/>
</dbReference>
<evidence type="ECO:0000256" key="4">
    <source>
        <dbReference type="SAM" id="MobiDB-lite"/>
    </source>
</evidence>
<evidence type="ECO:0000259" key="6">
    <source>
        <dbReference type="SMART" id="SM00776"/>
    </source>
</evidence>
<keyword evidence="5" id="KW-0732">Signal</keyword>
<dbReference type="EMBL" id="CM001466">
    <property type="protein sequence ID" value="EHY91143.1"/>
    <property type="molecule type" value="Genomic_DNA"/>
</dbReference>
<dbReference type="CDD" id="cd15482">
    <property type="entry name" value="Sialidase_non-viral"/>
    <property type="match status" value="1"/>
</dbReference>
<name>H8G445_9PSEU</name>
<dbReference type="InterPro" id="IPR026856">
    <property type="entry name" value="Sialidase_fam"/>
</dbReference>
<dbReference type="Pfam" id="PF22680">
    <property type="entry name" value="Glyco_hydro_123_N_2"/>
    <property type="match status" value="1"/>
</dbReference>
<dbReference type="InterPro" id="IPR036278">
    <property type="entry name" value="Sialidase_sf"/>
</dbReference>
<dbReference type="InterPro" id="IPR053850">
    <property type="entry name" value="Glyco_hydro_123_N_2"/>
</dbReference>
<dbReference type="HOGENOM" id="CLU_2107236_0_0_11"/>
<dbReference type="InterPro" id="IPR025150">
    <property type="entry name" value="GH123_cat"/>
</dbReference>
<accession>H8G445</accession>
<keyword evidence="8" id="KW-1185">Reference proteome</keyword>
<dbReference type="Proteomes" id="UP000004705">
    <property type="component" value="Chromosome"/>
</dbReference>
<evidence type="ECO:0000313" key="8">
    <source>
        <dbReference type="Proteomes" id="UP000004705"/>
    </source>
</evidence>
<gene>
    <name evidence="7" type="ORF">SacazDRAFT_04299</name>
</gene>
<sequence length="1529" mass="164639">MNRSVLALTTAATLALGLLTPVAAAAPAEPDLPDRSASSATPATAPTGVTTSGGLPVTDLASRYEGSHPRYRIPALTTLPNGDLLAVYDGRPTMADLPSNIALLMRRSTDGGTTWGPQQVIRQDPAPNGYGDPSLLVDRETGRVFVFYAASINRGYGDSETGNDPSDPDILHPDYSYSDDNGETWQHRRITDLVKDPAWGGMFAASGEGIQLRRGEHAGRLIQQYTVRHDGQNYAVTAYSDDHGETWQTGEPVGPGADENKTVELSDGRVLLNSRAAPYRLTAVSEDGGETYTPFEQDTELVDPANNGSIIRAFPDAEPDDPRARWLLFSNTEDTGIRRNLTVKLSCDDGETWPVRKVVEHGAAAYSTLTPLGDGEYGLFFEREGYRHLSFTRFDLDWLDGVCAPVTVEADGALPAGTSSELSVTVTNLTDRTLPAGKVALDEKDGWSARHAVVPALRPGRAHTVTLPVTPADDVAAGEHELSLRYAVKGESSSTRATVSVDNPSPPPRADLDVLPVLDAVYTTGADGLLDDKIAPWIRVTNTGTVPLTSVRLTGPDNAASCDHADPLAPGDSYVCKSVRHTVTEADLAAGEWAPEFRARADGPDGASADRTVAMEPVDLTQPAPSEATTSVWVPSGAFEASSFVRVPRVGDQGQPLAADHTLRLQVPVAGRASAQLAVTAPHGAEDLQVTVSRLRGPGRPLPQDSVTVRYPQFIPDEVRGGVVADPLREVDTVDVGKGRNQAAWITVEIPAGTAPGAYTGDVVVRDASGELGRWPLRVDVPDVALRDMEDRPFVLDLWAHPDAVADHLGVEPWSEGHWKGLRPYLEDLADHGQRVVDVAITEDPWMVQHEGEWRPQTWSHYRSTVEWRWDGSEFTFDYTAFDRYVEESREAGIDGAIHAFAMLQFQGSELLHYTDTRTGERVREEVGLGDARYREAWTAFLRDFRAHLEEKGWFEQTRLAFDERPAETMEVAFDVIADADPAWSDKIALAANSLAEADISEYVSFNYSFLDDVPDELIQRRRADGQPTLFYTYYEPQTPNTVTASPPVSTRALGWVVEQRDLDGYLRWTYNSWPEDVYRDPSFRYGQGDEYLVYPGADGPVSSVRWEVFRDGQDDAEVLDLARTELGEDSAVLRAALDGVDADTPDGPAAWAQLLQQRAAVTDALGSDGARTTVDAPDGVAYGSTAEFEVTVAAADEALDDVELTLPAWPSDAVEVVAPETTDVAAGESKTWRVRVDVPEEARNLTVVAGDVVADGERVGSFTWVPTVEAPVAADGPITVDRAGSPDATAPVTLSVPVRNASVEPATVRLDLTGLDFWRVESSDLEAELPPHSTTTMTVPLHPDGQTGWSTVTASLSLDGERLSEPATFDLVSGGVHVSDVAWSDEVNGWGPIERDRSNGEDEAGDGTTLSIAGRTYSKGIGAHAVSGLTVDLGGGCSQLITDYGIDDEVGGAARVVFEVVGDGEVLWNSGAVTPASGRQYVEVDVTDVDELRLVVQDGGNGVGQDHADWAGAWLACAHTPPALDAKD</sequence>
<dbReference type="Pfam" id="PF08305">
    <property type="entry name" value="NPCBM"/>
    <property type="match status" value="1"/>
</dbReference>
<dbReference type="SMART" id="SM00776">
    <property type="entry name" value="NPCBM"/>
    <property type="match status" value="1"/>
</dbReference>
<comment type="similarity">
    <text evidence="2">Belongs to the glycosyl hydrolase 33 family.</text>
</comment>
<evidence type="ECO:0000313" key="7">
    <source>
        <dbReference type="EMBL" id="EHY91143.1"/>
    </source>
</evidence>
<organism evidence="7 8">
    <name type="scientific">Saccharomonospora azurea NA-128</name>
    <dbReference type="NCBI Taxonomy" id="882081"/>
    <lineage>
        <taxon>Bacteria</taxon>
        <taxon>Bacillati</taxon>
        <taxon>Actinomycetota</taxon>
        <taxon>Actinomycetes</taxon>
        <taxon>Pseudonocardiales</taxon>
        <taxon>Pseudonocardiaceae</taxon>
        <taxon>Saccharomonospora</taxon>
    </lineage>
</organism>
<dbReference type="Gene3D" id="2.60.120.1060">
    <property type="entry name" value="NPCBM/NEW2 domain"/>
    <property type="match status" value="1"/>
</dbReference>
<dbReference type="InterPro" id="IPR008979">
    <property type="entry name" value="Galactose-bd-like_sf"/>
</dbReference>
<dbReference type="Gene3D" id="2.120.10.10">
    <property type="match status" value="1"/>
</dbReference>
<dbReference type="GO" id="GO:0004308">
    <property type="term" value="F:exo-alpha-sialidase activity"/>
    <property type="evidence" value="ECO:0007669"/>
    <property type="project" value="UniProtKB-EC"/>
</dbReference>
<feature type="region of interest" description="Disordered" evidence="4">
    <location>
        <begin position="156"/>
        <end position="175"/>
    </location>
</feature>
<dbReference type="PANTHER" id="PTHR10628:SF30">
    <property type="entry name" value="EXO-ALPHA-SIALIDASE"/>
    <property type="match status" value="1"/>
</dbReference>
<evidence type="ECO:0000256" key="3">
    <source>
        <dbReference type="ARBA" id="ARBA00012733"/>
    </source>
</evidence>
<proteinExistence type="inferred from homology"/>
<dbReference type="GO" id="GO:0005737">
    <property type="term" value="C:cytoplasm"/>
    <property type="evidence" value="ECO:0007669"/>
    <property type="project" value="TreeGrafter"/>
</dbReference>
<dbReference type="InterPro" id="IPR013222">
    <property type="entry name" value="Glyco_hyd_98_carb-bd"/>
</dbReference>
<dbReference type="InterPro" id="IPR018905">
    <property type="entry name" value="A-galactase_NEW3"/>
</dbReference>
<dbReference type="InterPro" id="IPR038637">
    <property type="entry name" value="NPCBM_sf"/>
</dbReference>
<dbReference type="SUPFAM" id="SSF50939">
    <property type="entry name" value="Sialidases"/>
    <property type="match status" value="1"/>
</dbReference>
<comment type="catalytic activity">
    <reaction evidence="1">
        <text>Hydrolysis of alpha-(2-&gt;3)-, alpha-(2-&gt;6)-, alpha-(2-&gt;8)- glycosidic linkages of terminal sialic acid residues in oligosaccharides, glycoproteins, glycolipids, colominic acid and synthetic substrates.</text>
        <dbReference type="EC" id="3.2.1.18"/>
    </reaction>
</comment>
<dbReference type="GO" id="GO:0009313">
    <property type="term" value="P:oligosaccharide catabolic process"/>
    <property type="evidence" value="ECO:0007669"/>
    <property type="project" value="TreeGrafter"/>
</dbReference>
<dbReference type="PANTHER" id="PTHR10628">
    <property type="entry name" value="SIALIDASE"/>
    <property type="match status" value="1"/>
</dbReference>
<reference evidence="7 8" key="1">
    <citation type="journal article" date="2012" name="Stand. Genomic Sci.">
        <title>Genome sequence of the soil bacterium Saccharomonospora azurea type strain (NA-128(T)).</title>
        <authorList>
            <person name="Klenk H.P."/>
            <person name="Held B."/>
            <person name="Lucas S."/>
            <person name="Lapidus A."/>
            <person name="Copeland A."/>
            <person name="Hammon N."/>
            <person name="Pitluck S."/>
            <person name="Goodwin L.A."/>
            <person name="Han C."/>
            <person name="Tapia R."/>
            <person name="Brambilla E.M."/>
            <person name="Potter G."/>
            <person name="Land M."/>
            <person name="Ivanova N."/>
            <person name="Rohde M."/>
            <person name="Goker M."/>
            <person name="Detter J.C."/>
            <person name="Kyrpides N.C."/>
            <person name="Woyke T."/>
        </authorList>
    </citation>
    <scope>NUCLEOTIDE SEQUENCE [LARGE SCALE GENOMIC DNA]</scope>
    <source>
        <strain evidence="7 8">NA-128</strain>
    </source>
</reference>
<dbReference type="InterPro" id="IPR011040">
    <property type="entry name" value="Sialidase"/>
</dbReference>
<dbReference type="Pfam" id="PF13088">
    <property type="entry name" value="BNR_2"/>
    <property type="match status" value="1"/>
</dbReference>
<feature type="chain" id="PRO_5003613133" description="exo-alpha-sialidase" evidence="5">
    <location>
        <begin position="26"/>
        <end position="1529"/>
    </location>
</feature>
<evidence type="ECO:0000256" key="2">
    <source>
        <dbReference type="ARBA" id="ARBA00009348"/>
    </source>
</evidence>
<feature type="signal peptide" evidence="5">
    <location>
        <begin position="1"/>
        <end position="25"/>
    </location>
</feature>
<dbReference type="InterPro" id="IPR013783">
    <property type="entry name" value="Ig-like_fold"/>
</dbReference>
<dbReference type="GO" id="GO:0006689">
    <property type="term" value="P:ganglioside catabolic process"/>
    <property type="evidence" value="ECO:0007669"/>
    <property type="project" value="TreeGrafter"/>
</dbReference>
<evidence type="ECO:0000256" key="5">
    <source>
        <dbReference type="SAM" id="SignalP"/>
    </source>
</evidence>
<dbReference type="Pfam" id="PF13320">
    <property type="entry name" value="GH123_cat"/>
    <property type="match status" value="1"/>
</dbReference>
<protein>
    <recommendedName>
        <fullName evidence="3">exo-alpha-sialidase</fullName>
        <ecNumber evidence="3">3.2.1.18</ecNumber>
    </recommendedName>
</protein>
<feature type="compositionally biased region" description="Low complexity" evidence="4">
    <location>
        <begin position="36"/>
        <end position="54"/>
    </location>
</feature>
<feature type="domain" description="Glycosyl hydrolase family 98 putative carbohydrate-binding module" evidence="6">
    <location>
        <begin position="1373"/>
        <end position="1518"/>
    </location>
</feature>
<feature type="region of interest" description="Disordered" evidence="4">
    <location>
        <begin position="28"/>
        <end position="61"/>
    </location>
</feature>
<dbReference type="GO" id="GO:0016020">
    <property type="term" value="C:membrane"/>
    <property type="evidence" value="ECO:0007669"/>
    <property type="project" value="TreeGrafter"/>
</dbReference>
<dbReference type="Gene3D" id="2.60.40.10">
    <property type="entry name" value="Immunoglobulins"/>
    <property type="match status" value="1"/>
</dbReference>
<evidence type="ECO:0000256" key="1">
    <source>
        <dbReference type="ARBA" id="ARBA00000427"/>
    </source>
</evidence>
<dbReference type="EC" id="3.2.1.18" evidence="3"/>